<protein>
    <submittedName>
        <fullName evidence="2">Uncharacterized protein</fullName>
    </submittedName>
</protein>
<sequence>MMLYKGQEVRRRLNPSLIGPKLENKNPRKRASAIYPRIRIFDFPQNNISSQVQTPNGKLFKIHTNPSFGIALRCHTAYSKEYLNLRQPRGYEQNNGVLLPLYLSNTSRPSTLQIHLRNRSGGVEELFGSVTEDAKTTLWVWTKKPLLDLIKLKITLLSFGKLRQEPATSSGVEPSPPQLSISRPPPPHYCPPSSSWASSGGSGDRRSE</sequence>
<evidence type="ECO:0000313" key="3">
    <source>
        <dbReference type="Proteomes" id="UP000672032"/>
    </source>
</evidence>
<dbReference type="EMBL" id="CP063410">
    <property type="protein sequence ID" value="QSZ35989.1"/>
    <property type="molecule type" value="Genomic_DNA"/>
</dbReference>
<keyword evidence="3" id="KW-1185">Reference proteome</keyword>
<organism evidence="2 3">
    <name type="scientific">Monilinia vaccinii-corymbosi</name>
    <dbReference type="NCBI Taxonomy" id="61207"/>
    <lineage>
        <taxon>Eukaryota</taxon>
        <taxon>Fungi</taxon>
        <taxon>Dikarya</taxon>
        <taxon>Ascomycota</taxon>
        <taxon>Pezizomycotina</taxon>
        <taxon>Leotiomycetes</taxon>
        <taxon>Helotiales</taxon>
        <taxon>Sclerotiniaceae</taxon>
        <taxon>Monilinia</taxon>
    </lineage>
</organism>
<evidence type="ECO:0000256" key="1">
    <source>
        <dbReference type="SAM" id="MobiDB-lite"/>
    </source>
</evidence>
<feature type="region of interest" description="Disordered" evidence="1">
    <location>
        <begin position="165"/>
        <end position="208"/>
    </location>
</feature>
<reference evidence="2" key="1">
    <citation type="submission" date="2020-10" db="EMBL/GenBank/DDBJ databases">
        <title>Genome Sequence of Monilinia vaccinii-corymbosi Sheds Light on Mummy Berry Disease Infection of Blueberry and Mating Type.</title>
        <authorList>
            <person name="Yow A.G."/>
            <person name="Zhang Y."/>
            <person name="Bansal K."/>
            <person name="Eacker S.M."/>
            <person name="Sullivan S."/>
            <person name="Liachko I."/>
            <person name="Cubeta M.A."/>
            <person name="Rollins J.A."/>
            <person name="Ashrafi H."/>
        </authorList>
    </citation>
    <scope>NUCLEOTIDE SEQUENCE</scope>
    <source>
        <strain evidence="2">RL-1</strain>
    </source>
</reference>
<accession>A0A8A3PM14</accession>
<dbReference type="Proteomes" id="UP000672032">
    <property type="component" value="Chromosome 6"/>
</dbReference>
<evidence type="ECO:0000313" key="2">
    <source>
        <dbReference type="EMBL" id="QSZ35989.1"/>
    </source>
</evidence>
<dbReference type="AlphaFoldDB" id="A0A8A3PM14"/>
<name>A0A8A3PM14_9HELO</name>
<gene>
    <name evidence="2" type="ORF">DSL72_007111</name>
</gene>
<proteinExistence type="predicted"/>